<keyword evidence="3" id="KW-0540">Nuclease</keyword>
<dbReference type="GO" id="GO:0016787">
    <property type="term" value="F:hydrolase activity"/>
    <property type="evidence" value="ECO:0007669"/>
    <property type="project" value="UniProtKB-KW"/>
</dbReference>
<dbReference type="GO" id="GO:0003677">
    <property type="term" value="F:DNA binding"/>
    <property type="evidence" value="ECO:0007669"/>
    <property type="project" value="InterPro"/>
</dbReference>
<reference evidence="4 5" key="1">
    <citation type="journal article" date="2015" name="Genome Announc.">
        <title>Complete and Assembled Genome Sequence of Bifidobacterium kashiwanohense PV20-2, Isolated from the Feces of an Anemic Kenyan Infant.</title>
        <authorList>
            <person name="Vazquez-Gutierrez P."/>
            <person name="Lacroix C."/>
            <person name="Chassard C."/>
            <person name="Klumpp J."/>
            <person name="Jans C."/>
            <person name="Stevens M.J."/>
        </authorList>
    </citation>
    <scope>NUCLEOTIDE SEQUENCE [LARGE SCALE GENOMIC DNA]</scope>
    <source>
        <strain evidence="4 5">PV20-2</strain>
    </source>
</reference>
<dbReference type="HOGENOM" id="CLU_121823_2_2_11"/>
<dbReference type="Proteomes" id="UP000030625">
    <property type="component" value="Chromosome"/>
</dbReference>
<organism evidence="4 5">
    <name type="scientific">Bifidobacterium catenulatum PV20-2</name>
    <dbReference type="NCBI Taxonomy" id="1447716"/>
    <lineage>
        <taxon>Bacteria</taxon>
        <taxon>Bacillati</taxon>
        <taxon>Actinomycetota</taxon>
        <taxon>Actinomycetes</taxon>
        <taxon>Bifidobacteriales</taxon>
        <taxon>Bifidobacteriaceae</taxon>
        <taxon>Bifidobacterium</taxon>
    </lineage>
</organism>
<proteinExistence type="inferred from homology"/>
<evidence type="ECO:0000313" key="4">
    <source>
        <dbReference type="EMBL" id="AIZ15199.1"/>
    </source>
</evidence>
<comment type="similarity">
    <text evidence="1 3">Belongs to the PemK/MazF family.</text>
</comment>
<comment type="function">
    <text evidence="3">Toxic component of a type II toxin-antitoxin (TA) system.</text>
</comment>
<dbReference type="Gene3D" id="2.30.30.110">
    <property type="match status" value="1"/>
</dbReference>
<gene>
    <name evidence="4" type="ORF">AH68_09305</name>
</gene>
<dbReference type="PANTHER" id="PTHR33988">
    <property type="entry name" value="ENDORIBONUCLEASE MAZF-RELATED"/>
    <property type="match status" value="1"/>
</dbReference>
<dbReference type="EC" id="3.1.-.-" evidence="3"/>
<evidence type="ECO:0000313" key="5">
    <source>
        <dbReference type="Proteomes" id="UP000030625"/>
    </source>
</evidence>
<accession>A0A0A7I8Q6</accession>
<name>A0A0A7I8Q6_9BIFI</name>
<evidence type="ECO:0000256" key="2">
    <source>
        <dbReference type="ARBA" id="ARBA00022649"/>
    </source>
</evidence>
<keyword evidence="2" id="KW-1277">Toxin-antitoxin system</keyword>
<dbReference type="GO" id="GO:0006402">
    <property type="term" value="P:mRNA catabolic process"/>
    <property type="evidence" value="ECO:0007669"/>
    <property type="project" value="TreeGrafter"/>
</dbReference>
<dbReference type="KEGG" id="bka:AH68_09305"/>
<dbReference type="RefSeq" id="WP_039199358.1">
    <property type="nucleotide sequence ID" value="NZ_CP007456.1"/>
</dbReference>
<sequence>MKDYRYGDVVWVNLDPSAGHEQGKRRPVVVVSNDAYNRFNNLTMVVPITSSREYPLHVNVGVIPTEDGSEIHGWAEIEQLKSLDLEARYGSVVGELDGETLDKITDLVLVCLMQPTMRIENLV</sequence>
<dbReference type="InterPro" id="IPR003477">
    <property type="entry name" value="PemK-like"/>
</dbReference>
<dbReference type="GO" id="GO:0016075">
    <property type="term" value="P:rRNA catabolic process"/>
    <property type="evidence" value="ECO:0007669"/>
    <property type="project" value="TreeGrafter"/>
</dbReference>
<evidence type="ECO:0000256" key="1">
    <source>
        <dbReference type="ARBA" id="ARBA00007521"/>
    </source>
</evidence>
<protein>
    <recommendedName>
        <fullName evidence="3">mRNA interferase</fullName>
        <ecNumber evidence="3">3.1.-.-</ecNumber>
    </recommendedName>
</protein>
<dbReference type="STRING" id="1447716.AH68_09305"/>
<dbReference type="AlphaFoldDB" id="A0A0A7I8Q6"/>
<dbReference type="PIRSF" id="PIRSF033490">
    <property type="entry name" value="MazF"/>
    <property type="match status" value="1"/>
</dbReference>
<dbReference type="GO" id="GO:0004521">
    <property type="term" value="F:RNA endonuclease activity"/>
    <property type="evidence" value="ECO:0007669"/>
    <property type="project" value="TreeGrafter"/>
</dbReference>
<dbReference type="EMBL" id="CP007456">
    <property type="protein sequence ID" value="AIZ15199.1"/>
    <property type="molecule type" value="Genomic_DNA"/>
</dbReference>
<dbReference type="SUPFAM" id="SSF50118">
    <property type="entry name" value="Cell growth inhibitor/plasmid maintenance toxic component"/>
    <property type="match status" value="1"/>
</dbReference>
<evidence type="ECO:0000256" key="3">
    <source>
        <dbReference type="PIRNR" id="PIRNR033490"/>
    </source>
</evidence>
<keyword evidence="3" id="KW-0378">Hydrolase</keyword>
<dbReference type="OrthoDB" id="9808744at2"/>
<keyword evidence="3" id="KW-0255">Endonuclease</keyword>
<dbReference type="InterPro" id="IPR011067">
    <property type="entry name" value="Plasmid_toxin/cell-grow_inhib"/>
</dbReference>
<dbReference type="Pfam" id="PF02452">
    <property type="entry name" value="PemK_toxin"/>
    <property type="match status" value="1"/>
</dbReference>